<protein>
    <submittedName>
        <fullName evidence="2">UPF0041 BRAIN PROTEIN 44-RELATED</fullName>
    </submittedName>
</protein>
<evidence type="ECO:0000313" key="2">
    <source>
        <dbReference type="EMBL" id="KAJ6772871.1"/>
    </source>
</evidence>
<evidence type="ECO:0000313" key="3">
    <source>
        <dbReference type="Proteomes" id="UP001151752"/>
    </source>
</evidence>
<evidence type="ECO:0000256" key="1">
    <source>
        <dbReference type="SAM" id="MobiDB-lite"/>
    </source>
</evidence>
<dbReference type="Proteomes" id="UP001151752">
    <property type="component" value="Chromosome 10"/>
</dbReference>
<name>A0A9Q1AJ23_9ROSI</name>
<reference evidence="2" key="2">
    <citation type="journal article" date="2023" name="Int. J. Mol. Sci.">
        <title>De Novo Assembly and Annotation of 11 Diverse Shrub Willow (Salix) Genomes Reveals Novel Gene Organization in Sex-Linked Regions.</title>
        <authorList>
            <person name="Hyden B."/>
            <person name="Feng K."/>
            <person name="Yates T.B."/>
            <person name="Jawdy S."/>
            <person name="Cereghino C."/>
            <person name="Smart L.B."/>
            <person name="Muchero W."/>
        </authorList>
    </citation>
    <scope>NUCLEOTIDE SEQUENCE</scope>
    <source>
        <tissue evidence="2">Shoot tip</tissue>
    </source>
</reference>
<feature type="compositionally biased region" description="Polar residues" evidence="1">
    <location>
        <begin position="65"/>
        <end position="76"/>
    </location>
</feature>
<dbReference type="AlphaFoldDB" id="A0A9Q1AJ23"/>
<reference evidence="2" key="1">
    <citation type="submission" date="2022-11" db="EMBL/GenBank/DDBJ databases">
        <authorList>
            <person name="Hyden B.L."/>
            <person name="Feng K."/>
            <person name="Yates T."/>
            <person name="Jawdy S."/>
            <person name="Smart L.B."/>
            <person name="Muchero W."/>
        </authorList>
    </citation>
    <scope>NUCLEOTIDE SEQUENCE</scope>
    <source>
        <tissue evidence="2">Shoot tip</tissue>
    </source>
</reference>
<proteinExistence type="predicted"/>
<dbReference type="EMBL" id="JAPFFM010000002">
    <property type="protein sequence ID" value="KAJ6772871.1"/>
    <property type="molecule type" value="Genomic_DNA"/>
</dbReference>
<accession>A0A9Q1AJ23</accession>
<comment type="caution">
    <text evidence="2">The sequence shown here is derived from an EMBL/GenBank/DDBJ whole genome shotgun (WGS) entry which is preliminary data.</text>
</comment>
<sequence length="169" mass="18328">MWSGFSKKDENTKRVQLRKKFYNGNTTIFTCSATLNNGSSNSFPNQIPRAKHCFTTRATADDNKPGTTQEPGSNPGSAYDDQFERWLPRPDSDTEAGTGKKAELRKAKKGKSSSGSGSGMYLPPVPLKESVSGGLKVEFGFSPYSEREGRNSWAISFVISSGACNGVKV</sequence>
<feature type="compositionally biased region" description="Basic and acidic residues" evidence="1">
    <location>
        <begin position="82"/>
        <end position="105"/>
    </location>
</feature>
<feature type="region of interest" description="Disordered" evidence="1">
    <location>
        <begin position="57"/>
        <end position="124"/>
    </location>
</feature>
<keyword evidence="3" id="KW-1185">Reference proteome</keyword>
<gene>
    <name evidence="2" type="ORF">OIU74_018982</name>
</gene>
<organism evidence="2 3">
    <name type="scientific">Salix koriyanagi</name>
    <dbReference type="NCBI Taxonomy" id="2511006"/>
    <lineage>
        <taxon>Eukaryota</taxon>
        <taxon>Viridiplantae</taxon>
        <taxon>Streptophyta</taxon>
        <taxon>Embryophyta</taxon>
        <taxon>Tracheophyta</taxon>
        <taxon>Spermatophyta</taxon>
        <taxon>Magnoliopsida</taxon>
        <taxon>eudicotyledons</taxon>
        <taxon>Gunneridae</taxon>
        <taxon>Pentapetalae</taxon>
        <taxon>rosids</taxon>
        <taxon>fabids</taxon>
        <taxon>Malpighiales</taxon>
        <taxon>Salicaceae</taxon>
        <taxon>Saliceae</taxon>
        <taxon>Salix</taxon>
    </lineage>
</organism>